<feature type="region of interest" description="Disordered" evidence="1">
    <location>
        <begin position="47"/>
        <end position="138"/>
    </location>
</feature>
<dbReference type="Proteomes" id="UP000092461">
    <property type="component" value="Unassembled WGS sequence"/>
</dbReference>
<evidence type="ECO:0000313" key="3">
    <source>
        <dbReference type="Proteomes" id="UP000092461"/>
    </source>
</evidence>
<evidence type="ECO:0000313" key="2">
    <source>
        <dbReference type="EnsemblMetazoa" id="LLOJ005507-PA"/>
    </source>
</evidence>
<dbReference type="AlphaFoldDB" id="A0A1B0CLM0"/>
<dbReference type="VEuPathDB" id="VectorBase:LLONM1_010739"/>
<sequence length="180" mass="19987">MSEELRALIDSTLEEDELVLWRKITAVDDGELTEEINMQKRFLADHNPFQANNNVPSRIKKKMRQMKRRRRRKKTDENAKNGDNSHTSEEATDVPLNAATESTNDGEIGNSAEEPKSNENSADEILPSNGPSDSIDVELKNCNNNEINDCKSQPTSNKTAIVATAVDENNATSFVENGPA</sequence>
<reference evidence="2" key="1">
    <citation type="submission" date="2020-05" db="UniProtKB">
        <authorList>
            <consortium name="EnsemblMetazoa"/>
        </authorList>
    </citation>
    <scope>IDENTIFICATION</scope>
    <source>
        <strain evidence="2">Jacobina</strain>
    </source>
</reference>
<dbReference type="EMBL" id="AJWK01017433">
    <property type="status" value="NOT_ANNOTATED_CDS"/>
    <property type="molecule type" value="Genomic_DNA"/>
</dbReference>
<dbReference type="EnsemblMetazoa" id="LLOJ005507-RA">
    <property type="protein sequence ID" value="LLOJ005507-PA"/>
    <property type="gene ID" value="LLOJ005507"/>
</dbReference>
<keyword evidence="3" id="KW-1185">Reference proteome</keyword>
<protein>
    <submittedName>
        <fullName evidence="2">Uncharacterized protein</fullName>
    </submittedName>
</protein>
<organism evidence="2 3">
    <name type="scientific">Lutzomyia longipalpis</name>
    <name type="common">Sand fly</name>
    <dbReference type="NCBI Taxonomy" id="7200"/>
    <lineage>
        <taxon>Eukaryota</taxon>
        <taxon>Metazoa</taxon>
        <taxon>Ecdysozoa</taxon>
        <taxon>Arthropoda</taxon>
        <taxon>Hexapoda</taxon>
        <taxon>Insecta</taxon>
        <taxon>Pterygota</taxon>
        <taxon>Neoptera</taxon>
        <taxon>Endopterygota</taxon>
        <taxon>Diptera</taxon>
        <taxon>Nematocera</taxon>
        <taxon>Psychodoidea</taxon>
        <taxon>Psychodidae</taxon>
        <taxon>Lutzomyia</taxon>
        <taxon>Lutzomyia</taxon>
    </lineage>
</organism>
<dbReference type="EMBL" id="AJWK01017431">
    <property type="status" value="NOT_ANNOTATED_CDS"/>
    <property type="molecule type" value="Genomic_DNA"/>
</dbReference>
<dbReference type="EMBL" id="AJWK01017434">
    <property type="status" value="NOT_ANNOTATED_CDS"/>
    <property type="molecule type" value="Genomic_DNA"/>
</dbReference>
<dbReference type="VEuPathDB" id="VectorBase:LLOJ005507"/>
<evidence type="ECO:0000256" key="1">
    <source>
        <dbReference type="SAM" id="MobiDB-lite"/>
    </source>
</evidence>
<accession>A0A1B0CLM0</accession>
<name>A0A1B0CLM0_LUTLO</name>
<feature type="compositionally biased region" description="Basic residues" evidence="1">
    <location>
        <begin position="58"/>
        <end position="73"/>
    </location>
</feature>
<proteinExistence type="predicted"/>
<dbReference type="EMBL" id="AJWK01017432">
    <property type="status" value="NOT_ANNOTATED_CDS"/>
    <property type="molecule type" value="Genomic_DNA"/>
</dbReference>